<feature type="region of interest" description="Disordered" evidence="20">
    <location>
        <begin position="1"/>
        <end position="54"/>
    </location>
</feature>
<dbReference type="GO" id="GO:0030154">
    <property type="term" value="P:cell differentiation"/>
    <property type="evidence" value="ECO:0007669"/>
    <property type="project" value="UniProtKB-ARBA"/>
</dbReference>
<comment type="domain">
    <text evidence="19">The RING-type zinc finger domain is essential for ubiquitin ligase activity.</text>
</comment>
<dbReference type="Pfam" id="PF00687">
    <property type="entry name" value="Ribosomal_L1"/>
    <property type="match status" value="1"/>
</dbReference>
<dbReference type="Gene3D" id="3.30.40.10">
    <property type="entry name" value="Zinc/RING finger domain, C3HC4 (zinc finger)"/>
    <property type="match status" value="2"/>
</dbReference>
<protein>
    <recommendedName>
        <fullName evidence="19">E3 ubiquitin-protein ligase</fullName>
        <ecNumber evidence="19">2.3.2.27</ecNumber>
    </recommendedName>
</protein>
<dbReference type="SUPFAM" id="SSF56808">
    <property type="entry name" value="Ribosomal protein L1"/>
    <property type="match status" value="1"/>
</dbReference>
<dbReference type="FunFam" id="3.30.40.10:FF:000063">
    <property type="entry name" value="E3 ubiquitin-protein ligase"/>
    <property type="match status" value="1"/>
</dbReference>
<feature type="region of interest" description="Disordered" evidence="20">
    <location>
        <begin position="612"/>
        <end position="640"/>
    </location>
</feature>
<dbReference type="InterPro" id="IPR023674">
    <property type="entry name" value="Ribosomal_uL1-like"/>
</dbReference>
<dbReference type="VEuPathDB" id="VectorBase:CSON004003"/>
<dbReference type="PROSITE" id="PS50089">
    <property type="entry name" value="ZF_RING_2"/>
    <property type="match status" value="1"/>
</dbReference>
<evidence type="ECO:0000259" key="22">
    <source>
        <dbReference type="PROSITE" id="PS51081"/>
    </source>
</evidence>
<comment type="similarity">
    <text evidence="5 19">Belongs to the SINA (Seven in absentia) family.</text>
</comment>
<dbReference type="PANTHER" id="PTHR45877:SF2">
    <property type="entry name" value="E3 UBIQUITIN-PROTEIN LIGASE SINA-RELATED"/>
    <property type="match status" value="1"/>
</dbReference>
<dbReference type="InterPro" id="IPR001841">
    <property type="entry name" value="Znf_RING"/>
</dbReference>
<dbReference type="Pfam" id="PF03145">
    <property type="entry name" value="Sina_TRAF"/>
    <property type="match status" value="1"/>
</dbReference>
<comment type="subcellular location">
    <subcellularLocation>
        <location evidence="3">Cytoplasm</location>
    </subcellularLocation>
    <subcellularLocation>
        <location evidence="2">Nucleus</location>
    </subcellularLocation>
</comment>
<dbReference type="GO" id="GO:0061630">
    <property type="term" value="F:ubiquitin protein ligase activity"/>
    <property type="evidence" value="ECO:0007669"/>
    <property type="project" value="UniProtKB-EC"/>
</dbReference>
<feature type="domain" description="RING-type" evidence="21">
    <location>
        <begin position="67"/>
        <end position="102"/>
    </location>
</feature>
<evidence type="ECO:0000256" key="20">
    <source>
        <dbReference type="SAM" id="MobiDB-lite"/>
    </source>
</evidence>
<evidence type="ECO:0000256" key="9">
    <source>
        <dbReference type="ARBA" id="ARBA00022679"/>
    </source>
</evidence>
<dbReference type="EMBL" id="UFQT01001768">
    <property type="protein sequence ID" value="SSX31733.1"/>
    <property type="molecule type" value="Genomic_DNA"/>
</dbReference>
<dbReference type="GO" id="GO:0008270">
    <property type="term" value="F:zinc ion binding"/>
    <property type="evidence" value="ECO:0007669"/>
    <property type="project" value="UniProtKB-KW"/>
</dbReference>
<comment type="function">
    <text evidence="19">E3 ubiquitin-protein ligase that mediates ubiquitination and subsequent proteasomal degradation of target proteins. E3 ubiquitin ligases accept ubiquitin from an E2 ubiquitin-conjugating enzyme in the form of a thioester and then directly transfers the ubiquitin to targeted substrates.</text>
</comment>
<reference evidence="23" key="1">
    <citation type="submission" date="2018-07" db="EMBL/GenBank/DDBJ databases">
        <authorList>
            <person name="Quirk P.G."/>
            <person name="Krulwich T.A."/>
        </authorList>
    </citation>
    <scope>NUCLEOTIDE SEQUENCE</scope>
</reference>
<feature type="domain" description="SIAH-type" evidence="22">
    <location>
        <begin position="119"/>
        <end position="179"/>
    </location>
</feature>
<evidence type="ECO:0000256" key="18">
    <source>
        <dbReference type="PROSITE-ProRule" id="PRU00455"/>
    </source>
</evidence>
<dbReference type="EC" id="2.3.2.27" evidence="19"/>
<evidence type="ECO:0000256" key="8">
    <source>
        <dbReference type="ARBA" id="ARBA00022606"/>
    </source>
</evidence>
<feature type="compositionally biased region" description="Low complexity" evidence="20">
    <location>
        <begin position="13"/>
        <end position="22"/>
    </location>
</feature>
<evidence type="ECO:0000256" key="1">
    <source>
        <dbReference type="ARBA" id="ARBA00000900"/>
    </source>
</evidence>
<evidence type="ECO:0000256" key="2">
    <source>
        <dbReference type="ARBA" id="ARBA00004123"/>
    </source>
</evidence>
<dbReference type="GO" id="GO:0005737">
    <property type="term" value="C:cytoplasm"/>
    <property type="evidence" value="ECO:0007669"/>
    <property type="project" value="UniProtKB-SubCell"/>
</dbReference>
<comment type="function">
    <text evidence="16">E3 ubiquitin-protein ligase that is required for specification of R7 photoreceptor cell fate in the eye by mediating the ubiquitination and subsequent proteasomal degradation of Tramtrack (ttk). E3 Ubiquitin ligases accept ubiquitin from an E2 ubiquitin-conjugating enzyme in the form of a thioester and then directly transfers the ubiquitin to targeted substrates. Acts via the formation of a complex with ebi and phyl that ubiquitinates the transcription repressor ttk, a general inhibitor of photoreceptor differentiation, in a subset of photoreceptor cells in the eye, leading to the differentiation of cells into neurons. Also involved in external sensory organ development.</text>
</comment>
<dbReference type="Pfam" id="PF21362">
    <property type="entry name" value="Sina_RING"/>
    <property type="match status" value="1"/>
</dbReference>
<evidence type="ECO:0000256" key="14">
    <source>
        <dbReference type="ARBA" id="ARBA00023242"/>
    </source>
</evidence>
<evidence type="ECO:0000256" key="11">
    <source>
        <dbReference type="ARBA" id="ARBA00022771"/>
    </source>
</evidence>
<dbReference type="InterPro" id="IPR013083">
    <property type="entry name" value="Znf_RING/FYVE/PHD"/>
</dbReference>
<keyword evidence="8" id="KW-0716">Sensory transduction</keyword>
<keyword evidence="11 18" id="KW-0863">Zinc-finger</keyword>
<sequence length="640" mass="71605">MSQKPQMSAKQRSSGNQSSGGSAREQGISPSLGQSSRDLSNTSSGSSSVSPDATQNMSNDLASLFECPVCFDYVLPPILQCQSGHLVCSSCRSKLTCCPTCRGSLGNIRNLAMEKVASNVKFPCKHSNLGCTASVVYTEKADHEEICEFRPYFCPCPGASCKWQGSLDLVMTHLMMQHKSITTLQGEDIVFLATDINLPGAVDWVMMQSCFGHHFMLVLEKQEKFDGHQQFFAIVQLIGSRKQAENFAYRLELNGNRRRLTWEAMPRSIHEGVASAIMNCDCLVFDTSIAQLFADNGNLGINSCRMISTTSINPAARKGTREKARKKKVKVEIKKVGFIPHNLRDQSKLNIKRANKHIDDSNNAVSTDNVWIGKYYRWRVYSVAEAIECHRETHHPTMYGVPNAPLNAHIELYMQGEKKTRFVENFQRTAFIPHKYDHGEDRSVLVLAKTPEVIAEAQNAGATLAGGVELIKEVENGRLQLSDYQFVLAHPNILAEMVVLRGLMKKKFPNPKSGTLGTEIGEMVQRYLNGIQYKAVKDEYQQDFGLIEACIGTLDMDTKHLEENLKFLLADVDGMRPKREGKFITRVILKSPPSKEQLKIDPFLFVPENYVKGKGKESKQDEPDFDDEEDEPADKKEATN</sequence>
<dbReference type="GO" id="GO:0031624">
    <property type="term" value="F:ubiquitin conjugating enzyme binding"/>
    <property type="evidence" value="ECO:0007669"/>
    <property type="project" value="TreeGrafter"/>
</dbReference>
<evidence type="ECO:0000256" key="13">
    <source>
        <dbReference type="ARBA" id="ARBA00022833"/>
    </source>
</evidence>
<dbReference type="InterPro" id="IPR016095">
    <property type="entry name" value="Ribosomal_uL1_3-a/b-sand"/>
</dbReference>
<dbReference type="FunFam" id="3.30.40.10:FF:000041">
    <property type="entry name" value="E3 ubiquitin-protein ligase SINAT3"/>
    <property type="match status" value="1"/>
</dbReference>
<feature type="compositionally biased region" description="Low complexity" evidence="20">
    <location>
        <begin position="35"/>
        <end position="50"/>
    </location>
</feature>
<dbReference type="SUPFAM" id="SSF57850">
    <property type="entry name" value="RING/U-box"/>
    <property type="match status" value="1"/>
</dbReference>
<evidence type="ECO:0000256" key="4">
    <source>
        <dbReference type="ARBA" id="ARBA00004906"/>
    </source>
</evidence>
<keyword evidence="14" id="KW-0539">Nucleus</keyword>
<dbReference type="InterPro" id="IPR018121">
    <property type="entry name" value="7-in-absentia-prot_TRAF-dom"/>
</dbReference>
<dbReference type="GO" id="GO:0043161">
    <property type="term" value="P:proteasome-mediated ubiquitin-dependent protein catabolic process"/>
    <property type="evidence" value="ECO:0007669"/>
    <property type="project" value="TreeGrafter"/>
</dbReference>
<name>A0A336MSJ3_CULSO</name>
<evidence type="ECO:0000256" key="10">
    <source>
        <dbReference type="ARBA" id="ARBA00022723"/>
    </source>
</evidence>
<dbReference type="PANTHER" id="PTHR45877">
    <property type="entry name" value="E3 UBIQUITIN-PROTEIN LIGASE SIAH2"/>
    <property type="match status" value="1"/>
</dbReference>
<dbReference type="Gene3D" id="3.40.50.790">
    <property type="match status" value="1"/>
</dbReference>
<organism evidence="23">
    <name type="scientific">Culicoides sonorensis</name>
    <name type="common">Biting midge</name>
    <dbReference type="NCBI Taxonomy" id="179676"/>
    <lineage>
        <taxon>Eukaryota</taxon>
        <taxon>Metazoa</taxon>
        <taxon>Ecdysozoa</taxon>
        <taxon>Arthropoda</taxon>
        <taxon>Hexapoda</taxon>
        <taxon>Insecta</taxon>
        <taxon>Pterygota</taxon>
        <taxon>Neoptera</taxon>
        <taxon>Endopterygota</taxon>
        <taxon>Diptera</taxon>
        <taxon>Nematocera</taxon>
        <taxon>Chironomoidea</taxon>
        <taxon>Ceratopogonidae</taxon>
        <taxon>Ceratopogoninae</taxon>
        <taxon>Culicoides</taxon>
        <taxon>Monoculicoides</taxon>
    </lineage>
</organism>
<evidence type="ECO:0000256" key="6">
    <source>
        <dbReference type="ARBA" id="ARBA00022473"/>
    </source>
</evidence>
<dbReference type="CDD" id="cd03829">
    <property type="entry name" value="Sina"/>
    <property type="match status" value="1"/>
</dbReference>
<dbReference type="CDD" id="cd16752">
    <property type="entry name" value="RING-HC_SIAH2"/>
    <property type="match status" value="1"/>
</dbReference>
<dbReference type="Pfam" id="PF21361">
    <property type="entry name" value="Sina_ZnF"/>
    <property type="match status" value="1"/>
</dbReference>
<proteinExistence type="inferred from homology"/>
<evidence type="ECO:0000256" key="3">
    <source>
        <dbReference type="ARBA" id="ARBA00004496"/>
    </source>
</evidence>
<keyword evidence="13 19" id="KW-0862">Zinc</keyword>
<evidence type="ECO:0000256" key="15">
    <source>
        <dbReference type="ARBA" id="ARBA00023305"/>
    </source>
</evidence>
<dbReference type="UniPathway" id="UPA00143"/>
<dbReference type="InterPro" id="IPR004162">
    <property type="entry name" value="SINA-like_animal"/>
</dbReference>
<dbReference type="Gene3D" id="3.30.190.20">
    <property type="match status" value="1"/>
</dbReference>
<feature type="compositionally biased region" description="Acidic residues" evidence="20">
    <location>
        <begin position="623"/>
        <end position="632"/>
    </location>
</feature>
<keyword evidence="12 19" id="KW-0833">Ubl conjugation pathway</keyword>
<dbReference type="GO" id="GO:0007601">
    <property type="term" value="P:visual perception"/>
    <property type="evidence" value="ECO:0007669"/>
    <property type="project" value="UniProtKB-KW"/>
</dbReference>
<keyword evidence="10 19" id="KW-0479">Metal-binding</keyword>
<evidence type="ECO:0000256" key="17">
    <source>
        <dbReference type="ARBA" id="ARBA00062579"/>
    </source>
</evidence>
<comment type="pathway">
    <text evidence="4 19">Protein modification; protein ubiquitination.</text>
</comment>
<evidence type="ECO:0000256" key="5">
    <source>
        <dbReference type="ARBA" id="ARBA00009119"/>
    </source>
</evidence>
<feature type="compositionally biased region" description="Polar residues" evidence="20">
    <location>
        <begin position="1"/>
        <end position="12"/>
    </location>
</feature>
<dbReference type="GO" id="GO:0016567">
    <property type="term" value="P:protein ubiquitination"/>
    <property type="evidence" value="ECO:0007669"/>
    <property type="project" value="UniProtKB-UniPathway"/>
</dbReference>
<dbReference type="GO" id="GO:0005634">
    <property type="term" value="C:nucleus"/>
    <property type="evidence" value="ECO:0007669"/>
    <property type="project" value="UniProtKB-SubCell"/>
</dbReference>
<dbReference type="FunFam" id="2.60.210.10:FF:000002">
    <property type="entry name" value="E3 ubiquitin-protein ligase"/>
    <property type="match status" value="1"/>
</dbReference>
<comment type="subunit">
    <text evidence="17">Component of some E3 complex at least composed of sina, ebi and phyl. Interacts with eff.</text>
</comment>
<evidence type="ECO:0000256" key="12">
    <source>
        <dbReference type="ARBA" id="ARBA00022786"/>
    </source>
</evidence>
<dbReference type="SUPFAM" id="SSF49599">
    <property type="entry name" value="TRAF domain-like"/>
    <property type="match status" value="1"/>
</dbReference>
<accession>A0A336MSJ3</accession>
<dbReference type="CDD" id="cd00403">
    <property type="entry name" value="Ribosomal_L1"/>
    <property type="match status" value="1"/>
</dbReference>
<dbReference type="AlphaFoldDB" id="A0A336MSJ3"/>
<dbReference type="InterPro" id="IPR028364">
    <property type="entry name" value="Ribosomal_uL1/biogenesis"/>
</dbReference>
<comment type="catalytic activity">
    <reaction evidence="1 19">
        <text>S-ubiquitinyl-[E2 ubiquitin-conjugating enzyme]-L-cysteine + [acceptor protein]-L-lysine = [E2 ubiquitin-conjugating enzyme]-L-cysteine + N(6)-ubiquitinyl-[acceptor protein]-L-lysine.</text>
        <dbReference type="EC" id="2.3.2.27"/>
    </reaction>
</comment>
<evidence type="ECO:0000256" key="19">
    <source>
        <dbReference type="RuleBase" id="RU201113"/>
    </source>
</evidence>
<evidence type="ECO:0000313" key="23">
    <source>
        <dbReference type="EMBL" id="SSX31733.1"/>
    </source>
</evidence>
<keyword evidence="7" id="KW-0963">Cytoplasm</keyword>
<keyword evidence="6" id="KW-0217">Developmental protein</keyword>
<keyword evidence="9" id="KW-0808">Transferase</keyword>
<dbReference type="PROSITE" id="PS51081">
    <property type="entry name" value="ZF_SIAH"/>
    <property type="match status" value="1"/>
</dbReference>
<dbReference type="InterPro" id="IPR008974">
    <property type="entry name" value="TRAF-like"/>
</dbReference>
<gene>
    <name evidence="23" type="primary">CSON004003</name>
</gene>
<dbReference type="InterPro" id="IPR013010">
    <property type="entry name" value="Znf_SIAH"/>
</dbReference>
<evidence type="ECO:0000256" key="7">
    <source>
        <dbReference type="ARBA" id="ARBA00022490"/>
    </source>
</evidence>
<dbReference type="InterPro" id="IPR049548">
    <property type="entry name" value="Sina-like_RING"/>
</dbReference>
<evidence type="ECO:0000259" key="21">
    <source>
        <dbReference type="PROSITE" id="PS50089"/>
    </source>
</evidence>
<evidence type="ECO:0000256" key="16">
    <source>
        <dbReference type="ARBA" id="ARBA00060311"/>
    </source>
</evidence>
<dbReference type="Gene3D" id="2.60.210.10">
    <property type="entry name" value="Apoptosis, Tumor Necrosis Factor Receptor Associated Protein 2, Chain A"/>
    <property type="match status" value="1"/>
</dbReference>
<keyword evidence="15" id="KW-0844">Vision</keyword>
<comment type="domain">
    <text evidence="19">The SBD domain (substrate-binding domain) mediates the interaction with substrate proteins. It is related to the TRAF family.</text>
</comment>